<sequence>MAGRPRKPAARRDLQQAALRLVRRHGYAGVTISDIARAAGVSRQTLYARWDSKAELVLHAIFEIASQPDPDLSGPEPRRVLLENFLRAIFADLSADGDTLRGLIATTLTEPGFLPVFRARFSAPREAIMLALLHDARARGELPATADPELLSDFIHGAFWYRLLNGQPLPPDLAQRIAGAVFATPAPDQSAG</sequence>
<dbReference type="AlphaFoldDB" id="A0A6L7GCF4"/>
<evidence type="ECO:0000256" key="1">
    <source>
        <dbReference type="ARBA" id="ARBA00023015"/>
    </source>
</evidence>
<dbReference type="InterPro" id="IPR001647">
    <property type="entry name" value="HTH_TetR"/>
</dbReference>
<reference evidence="6 7" key="1">
    <citation type="submission" date="2019-12" db="EMBL/GenBank/DDBJ databases">
        <authorList>
            <person name="Li M."/>
        </authorList>
    </citation>
    <scope>NUCLEOTIDE SEQUENCE [LARGE SCALE GENOMIC DNA]</scope>
    <source>
        <strain evidence="6 7">GBMRC 2024</strain>
    </source>
</reference>
<evidence type="ECO:0000313" key="6">
    <source>
        <dbReference type="EMBL" id="MXN20956.1"/>
    </source>
</evidence>
<evidence type="ECO:0000256" key="3">
    <source>
        <dbReference type="ARBA" id="ARBA00023163"/>
    </source>
</evidence>
<proteinExistence type="predicted"/>
<evidence type="ECO:0000313" key="7">
    <source>
        <dbReference type="Proteomes" id="UP000477911"/>
    </source>
</evidence>
<dbReference type="Pfam" id="PF00440">
    <property type="entry name" value="TetR_N"/>
    <property type="match status" value="1"/>
</dbReference>
<dbReference type="InterPro" id="IPR009057">
    <property type="entry name" value="Homeodomain-like_sf"/>
</dbReference>
<dbReference type="Gene3D" id="1.10.357.10">
    <property type="entry name" value="Tetracycline Repressor, domain 2"/>
    <property type="match status" value="1"/>
</dbReference>
<keyword evidence="3" id="KW-0804">Transcription</keyword>
<dbReference type="Gene3D" id="1.10.10.60">
    <property type="entry name" value="Homeodomain-like"/>
    <property type="match status" value="1"/>
</dbReference>
<organism evidence="6 7">
    <name type="scientific">Pseudooceanicola albus</name>
    <dbReference type="NCBI Taxonomy" id="2692189"/>
    <lineage>
        <taxon>Bacteria</taxon>
        <taxon>Pseudomonadati</taxon>
        <taxon>Pseudomonadota</taxon>
        <taxon>Alphaproteobacteria</taxon>
        <taxon>Rhodobacterales</taxon>
        <taxon>Paracoccaceae</taxon>
        <taxon>Pseudooceanicola</taxon>
    </lineage>
</organism>
<gene>
    <name evidence="6" type="ORF">GR170_24280</name>
</gene>
<dbReference type="GO" id="GO:0003700">
    <property type="term" value="F:DNA-binding transcription factor activity"/>
    <property type="evidence" value="ECO:0007669"/>
    <property type="project" value="TreeGrafter"/>
</dbReference>
<keyword evidence="7" id="KW-1185">Reference proteome</keyword>
<keyword evidence="1" id="KW-0805">Transcription regulation</keyword>
<comment type="caution">
    <text evidence="6">The sequence shown here is derived from an EMBL/GenBank/DDBJ whole genome shotgun (WGS) entry which is preliminary data.</text>
</comment>
<dbReference type="SUPFAM" id="SSF46689">
    <property type="entry name" value="Homeodomain-like"/>
    <property type="match status" value="1"/>
</dbReference>
<dbReference type="PANTHER" id="PTHR30055:SF148">
    <property type="entry name" value="TETR-FAMILY TRANSCRIPTIONAL REGULATOR"/>
    <property type="match status" value="1"/>
</dbReference>
<evidence type="ECO:0000256" key="4">
    <source>
        <dbReference type="PROSITE-ProRule" id="PRU00335"/>
    </source>
</evidence>
<feature type="DNA-binding region" description="H-T-H motif" evidence="4">
    <location>
        <begin position="31"/>
        <end position="50"/>
    </location>
</feature>
<dbReference type="EMBL" id="WUMU01000039">
    <property type="protein sequence ID" value="MXN20956.1"/>
    <property type="molecule type" value="Genomic_DNA"/>
</dbReference>
<dbReference type="PROSITE" id="PS50977">
    <property type="entry name" value="HTH_TETR_2"/>
    <property type="match status" value="1"/>
</dbReference>
<dbReference type="Proteomes" id="UP000477911">
    <property type="component" value="Unassembled WGS sequence"/>
</dbReference>
<dbReference type="PRINTS" id="PR00455">
    <property type="entry name" value="HTHTETR"/>
</dbReference>
<name>A0A6L7GCF4_9RHOB</name>
<protein>
    <submittedName>
        <fullName evidence="6">TetR family transcriptional regulator</fullName>
    </submittedName>
</protein>
<accession>A0A6L7GCF4</accession>
<dbReference type="InterPro" id="IPR036271">
    <property type="entry name" value="Tet_transcr_reg_TetR-rel_C_sf"/>
</dbReference>
<dbReference type="InterPro" id="IPR050109">
    <property type="entry name" value="HTH-type_TetR-like_transc_reg"/>
</dbReference>
<evidence type="ECO:0000256" key="2">
    <source>
        <dbReference type="ARBA" id="ARBA00023125"/>
    </source>
</evidence>
<dbReference type="InterPro" id="IPR011075">
    <property type="entry name" value="TetR_C"/>
</dbReference>
<dbReference type="RefSeq" id="WP_160897074.1">
    <property type="nucleotide sequence ID" value="NZ_WUMU01000039.1"/>
</dbReference>
<dbReference type="PANTHER" id="PTHR30055">
    <property type="entry name" value="HTH-TYPE TRANSCRIPTIONAL REGULATOR RUTR"/>
    <property type="match status" value="1"/>
</dbReference>
<keyword evidence="2 4" id="KW-0238">DNA-binding</keyword>
<dbReference type="SUPFAM" id="SSF48498">
    <property type="entry name" value="Tetracyclin repressor-like, C-terminal domain"/>
    <property type="match status" value="1"/>
</dbReference>
<dbReference type="GO" id="GO:0000976">
    <property type="term" value="F:transcription cis-regulatory region binding"/>
    <property type="evidence" value="ECO:0007669"/>
    <property type="project" value="TreeGrafter"/>
</dbReference>
<feature type="domain" description="HTH tetR-type" evidence="5">
    <location>
        <begin position="8"/>
        <end position="68"/>
    </location>
</feature>
<dbReference type="Pfam" id="PF16859">
    <property type="entry name" value="TetR_C_11"/>
    <property type="match status" value="1"/>
</dbReference>
<evidence type="ECO:0000259" key="5">
    <source>
        <dbReference type="PROSITE" id="PS50977"/>
    </source>
</evidence>